<dbReference type="NCBIfam" id="NF037997">
    <property type="entry name" value="Na_Pi_symport"/>
    <property type="match status" value="1"/>
</dbReference>
<evidence type="ECO:0000256" key="5">
    <source>
        <dbReference type="ARBA" id="ARBA00023136"/>
    </source>
</evidence>
<feature type="transmembrane region" description="Helical" evidence="6">
    <location>
        <begin position="224"/>
        <end position="249"/>
    </location>
</feature>
<organism evidence="8 9">
    <name type="scientific">Oligosphaera ethanolica</name>
    <dbReference type="NCBI Taxonomy" id="760260"/>
    <lineage>
        <taxon>Bacteria</taxon>
        <taxon>Pseudomonadati</taxon>
        <taxon>Lentisphaerota</taxon>
        <taxon>Oligosphaeria</taxon>
        <taxon>Oligosphaerales</taxon>
        <taxon>Oligosphaeraceae</taxon>
        <taxon>Oligosphaera</taxon>
    </lineage>
</organism>
<dbReference type="InterPro" id="IPR026022">
    <property type="entry name" value="PhoU_dom"/>
</dbReference>
<keyword evidence="9" id="KW-1185">Reference proteome</keyword>
<sequence length="571" mass="62437">MPQHDTTSYYTLIVTILAGLSLFLYGMKMMSEGLQLAAGDRMKSILKFFGSNRVIGMFSGALVTAVVQSSSVSTVMVIGFVNAGLLSLMQSMGIIFGANIGTTITAQMVSFKIDGVIFPAIILGTVMIFVSYRGLRAWGDTIFGFGVLFFGMTMMSTTLKSLSVNPDFLNFFSTFDCAPVAGHLPVWRVVGALVVGLLVTMAIQSSSATTGLVVALGGSGLINLYTAVLLILGSNIGTTITAQLASFAANRVAKQAAMAHTLFNVIGVSVVMASFWLVTDGRGTPWFFKVIDLLTEGSSVEHLPRQIANAHTLFNVIAAVLLTPFIPQLARLCEKIIPVGSGKVEFVFLEPHLLEAPVLALRQSMVALQMMLRESWDMVVDVVNNQFIPGRYDEAVKADLLVREEKTDRSQLEITNYLTRLMQDDLAPRYAAMIPKLMHCTNDAERIGDHTLNIHELARRIHNCDRNFSDTAVSEYRQMMAALTLMAEKTIALVGKFEPDLLREIIELNDKIALMAHEYEENHISRLRQQLCSPDVGVIFIEALAVLVKVSDRLVNIAERADAIGREGLVA</sequence>
<feature type="transmembrane region" description="Helical" evidence="6">
    <location>
        <begin position="48"/>
        <end position="67"/>
    </location>
</feature>
<feature type="transmembrane region" description="Helical" evidence="6">
    <location>
        <begin position="261"/>
        <end position="279"/>
    </location>
</feature>
<dbReference type="GO" id="GO:0005436">
    <property type="term" value="F:sodium:phosphate symporter activity"/>
    <property type="evidence" value="ECO:0007669"/>
    <property type="project" value="InterPro"/>
</dbReference>
<reference evidence="8" key="1">
    <citation type="submission" date="2023-07" db="EMBL/GenBank/DDBJ databases">
        <title>Genomic Encyclopedia of Type Strains, Phase IV (KMG-IV): sequencing the most valuable type-strain genomes for metagenomic binning, comparative biology and taxonomic classification.</title>
        <authorList>
            <person name="Goeker M."/>
        </authorList>
    </citation>
    <scope>NUCLEOTIDE SEQUENCE</scope>
    <source>
        <strain evidence="8">DSM 24202</strain>
    </source>
</reference>
<dbReference type="SUPFAM" id="SSF109755">
    <property type="entry name" value="PhoU-like"/>
    <property type="match status" value="1"/>
</dbReference>
<evidence type="ECO:0000259" key="7">
    <source>
        <dbReference type="Pfam" id="PF01895"/>
    </source>
</evidence>
<evidence type="ECO:0000313" key="8">
    <source>
        <dbReference type="EMBL" id="MDQ0290142.1"/>
    </source>
</evidence>
<dbReference type="InterPro" id="IPR038078">
    <property type="entry name" value="PhoU-like_sf"/>
</dbReference>
<dbReference type="NCBIfam" id="TIGR00704">
    <property type="entry name" value="NaPi_cotrn_rel"/>
    <property type="match status" value="1"/>
</dbReference>
<gene>
    <name evidence="8" type="ORF">J3R75_002249</name>
</gene>
<dbReference type="EMBL" id="JAUSVL010000001">
    <property type="protein sequence ID" value="MDQ0290142.1"/>
    <property type="molecule type" value="Genomic_DNA"/>
</dbReference>
<dbReference type="GO" id="GO:0005886">
    <property type="term" value="C:plasma membrane"/>
    <property type="evidence" value="ECO:0007669"/>
    <property type="project" value="UniProtKB-SubCell"/>
</dbReference>
<keyword evidence="3 6" id="KW-0812">Transmembrane</keyword>
<evidence type="ECO:0000256" key="1">
    <source>
        <dbReference type="ARBA" id="ARBA00004651"/>
    </source>
</evidence>
<protein>
    <submittedName>
        <fullName evidence="8">Na/Pi-cotransporter</fullName>
    </submittedName>
</protein>
<proteinExistence type="predicted"/>
<feature type="transmembrane region" description="Helical" evidence="6">
    <location>
        <begin position="116"/>
        <end position="135"/>
    </location>
</feature>
<dbReference type="InterPro" id="IPR003841">
    <property type="entry name" value="Na/Pi_transpt"/>
</dbReference>
<dbReference type="RefSeq" id="WP_307261561.1">
    <property type="nucleotide sequence ID" value="NZ_JAUSVL010000001.1"/>
</dbReference>
<keyword evidence="4 6" id="KW-1133">Transmembrane helix</keyword>
<accession>A0AAE4AQ77</accession>
<feature type="transmembrane region" description="Helical" evidence="6">
    <location>
        <begin position="73"/>
        <end position="96"/>
    </location>
</feature>
<evidence type="ECO:0000256" key="3">
    <source>
        <dbReference type="ARBA" id="ARBA00022692"/>
    </source>
</evidence>
<dbReference type="Proteomes" id="UP001238163">
    <property type="component" value="Unassembled WGS sequence"/>
</dbReference>
<dbReference type="InterPro" id="IPR004633">
    <property type="entry name" value="NaPi_cotrn-rel/YqeW-like"/>
</dbReference>
<feature type="transmembrane region" description="Helical" evidence="6">
    <location>
        <begin position="141"/>
        <end position="159"/>
    </location>
</feature>
<comment type="subcellular location">
    <subcellularLocation>
        <location evidence="1">Cell membrane</location>
        <topology evidence="1">Multi-pass membrane protein</topology>
    </subcellularLocation>
</comment>
<dbReference type="Gene3D" id="1.20.58.220">
    <property type="entry name" value="Phosphate transport system protein phou homolog 2, domain 2"/>
    <property type="match status" value="1"/>
</dbReference>
<dbReference type="Pfam" id="PF01895">
    <property type="entry name" value="PhoU"/>
    <property type="match status" value="2"/>
</dbReference>
<dbReference type="GO" id="GO:0044341">
    <property type="term" value="P:sodium-dependent phosphate transport"/>
    <property type="evidence" value="ECO:0007669"/>
    <property type="project" value="InterPro"/>
</dbReference>
<feature type="domain" description="PhoU" evidence="7">
    <location>
        <begin position="477"/>
        <end position="560"/>
    </location>
</feature>
<dbReference type="AlphaFoldDB" id="A0AAE4AQ77"/>
<dbReference type="PANTHER" id="PTHR10010:SF46">
    <property type="entry name" value="SODIUM-DEPENDENT PHOSPHATE TRANSPORT PROTEIN 2B"/>
    <property type="match status" value="1"/>
</dbReference>
<feature type="domain" description="PhoU" evidence="7">
    <location>
        <begin position="393"/>
        <end position="457"/>
    </location>
</feature>
<feature type="transmembrane region" description="Helical" evidence="6">
    <location>
        <begin position="180"/>
        <end position="204"/>
    </location>
</feature>
<name>A0AAE4AQ77_9BACT</name>
<evidence type="ECO:0000256" key="4">
    <source>
        <dbReference type="ARBA" id="ARBA00022989"/>
    </source>
</evidence>
<feature type="transmembrane region" description="Helical" evidence="6">
    <location>
        <begin position="6"/>
        <end position="27"/>
    </location>
</feature>
<dbReference type="PANTHER" id="PTHR10010">
    <property type="entry name" value="SOLUTE CARRIER FAMILY 34 SODIUM PHOSPHATE , MEMBER 2-RELATED"/>
    <property type="match status" value="1"/>
</dbReference>
<evidence type="ECO:0000256" key="2">
    <source>
        <dbReference type="ARBA" id="ARBA00022475"/>
    </source>
</evidence>
<evidence type="ECO:0000313" key="9">
    <source>
        <dbReference type="Proteomes" id="UP001238163"/>
    </source>
</evidence>
<comment type="caution">
    <text evidence="8">The sequence shown here is derived from an EMBL/GenBank/DDBJ whole genome shotgun (WGS) entry which is preliminary data.</text>
</comment>
<evidence type="ECO:0000256" key="6">
    <source>
        <dbReference type="SAM" id="Phobius"/>
    </source>
</evidence>
<keyword evidence="5 6" id="KW-0472">Membrane</keyword>
<keyword evidence="2" id="KW-1003">Cell membrane</keyword>
<dbReference type="Pfam" id="PF02690">
    <property type="entry name" value="Na_Pi_cotrans"/>
    <property type="match status" value="2"/>
</dbReference>